<gene>
    <name evidence="3" type="ORF">EGYM00392_LOCUS36441</name>
</gene>
<sequence>MRVANMTLHKSNHNKGSNGAKRPRTKQEEKNRVDAAMEHLEAAKHKAQQQKEEYGKYLKWKVKAQKKERLQREKEEADQRERVQQQLQVMMKEHRHHKREQAKGYYQAPPNKVSAPVVEESHGEQGLRNAQKPMDLELRPNAPAPLSELNELNEAQFTPSPPRSRRATSMRKAESRSNPFDALRERITFEDVLRLPVLEKQAASLLVQQPTNQSPRTPPSKKQTYFGKPTGADIQRAQARLQKVENMFNKARARKEHAAELMALDPPADYLPGTMMSHVPEISQEDSGLMFMTEIDVVLSPRVEVMQGPSQGRNPRIGRRGQYTHYNAAKCVYPKPEPEKAVSEIGDLDDPQVQEKLLIQRFEEYNHLSRYIDHVEEYTHVRGLLPGISETQSQASTP</sequence>
<reference evidence="3" key="1">
    <citation type="submission" date="2021-01" db="EMBL/GenBank/DDBJ databases">
        <authorList>
            <person name="Corre E."/>
            <person name="Pelletier E."/>
            <person name="Niang G."/>
            <person name="Scheremetjew M."/>
            <person name="Finn R."/>
            <person name="Kale V."/>
            <person name="Holt S."/>
            <person name="Cochrane G."/>
            <person name="Meng A."/>
            <person name="Brown T."/>
            <person name="Cohen L."/>
        </authorList>
    </citation>
    <scope>NUCLEOTIDE SEQUENCE</scope>
    <source>
        <strain evidence="3">NIES-381</strain>
    </source>
</reference>
<name>A0A7S1NJQ4_9EUGL</name>
<evidence type="ECO:0000256" key="2">
    <source>
        <dbReference type="SAM" id="MobiDB-lite"/>
    </source>
</evidence>
<accession>A0A7S1NJQ4</accession>
<proteinExistence type="predicted"/>
<organism evidence="3">
    <name type="scientific">Eutreptiella gymnastica</name>
    <dbReference type="NCBI Taxonomy" id="73025"/>
    <lineage>
        <taxon>Eukaryota</taxon>
        <taxon>Discoba</taxon>
        <taxon>Euglenozoa</taxon>
        <taxon>Euglenida</taxon>
        <taxon>Spirocuta</taxon>
        <taxon>Euglenophyceae</taxon>
        <taxon>Eutreptiales</taxon>
        <taxon>Eutreptiaceae</taxon>
        <taxon>Eutreptiella</taxon>
    </lineage>
</organism>
<evidence type="ECO:0000313" key="3">
    <source>
        <dbReference type="EMBL" id="CAD9025313.1"/>
    </source>
</evidence>
<feature type="region of interest" description="Disordered" evidence="2">
    <location>
        <begin position="1"/>
        <end position="31"/>
    </location>
</feature>
<feature type="coiled-coil region" evidence="1">
    <location>
        <begin position="234"/>
        <end position="261"/>
    </location>
</feature>
<keyword evidence="1" id="KW-0175">Coiled coil</keyword>
<protein>
    <submittedName>
        <fullName evidence="3">Uncharacterized protein</fullName>
    </submittedName>
</protein>
<dbReference type="AlphaFoldDB" id="A0A7S1NJQ4"/>
<evidence type="ECO:0000256" key="1">
    <source>
        <dbReference type="SAM" id="Coils"/>
    </source>
</evidence>
<feature type="compositionally biased region" description="Polar residues" evidence="2">
    <location>
        <begin position="206"/>
        <end position="223"/>
    </location>
</feature>
<dbReference type="EMBL" id="HBGA01097687">
    <property type="protein sequence ID" value="CAD9025313.1"/>
    <property type="molecule type" value="Transcribed_RNA"/>
</dbReference>
<feature type="region of interest" description="Disordered" evidence="2">
    <location>
        <begin position="117"/>
        <end position="177"/>
    </location>
</feature>
<feature type="region of interest" description="Disordered" evidence="2">
    <location>
        <begin position="206"/>
        <end position="228"/>
    </location>
</feature>